<dbReference type="KEGG" id="nhl:Nhal_2542"/>
<feature type="compositionally biased region" description="Basic and acidic residues" evidence="1">
    <location>
        <begin position="1"/>
        <end position="10"/>
    </location>
</feature>
<keyword evidence="3" id="KW-1185">Reference proteome</keyword>
<dbReference type="EMBL" id="CP001798">
    <property type="protein sequence ID" value="ADE15622.1"/>
    <property type="molecule type" value="Genomic_DNA"/>
</dbReference>
<dbReference type="RefSeq" id="WP_013033482.1">
    <property type="nucleotide sequence ID" value="NC_013960.1"/>
</dbReference>
<evidence type="ECO:0000313" key="3">
    <source>
        <dbReference type="Proteomes" id="UP000001844"/>
    </source>
</evidence>
<evidence type="ECO:0000256" key="1">
    <source>
        <dbReference type="SAM" id="MobiDB-lite"/>
    </source>
</evidence>
<sequence>MSTTEMEKESVSLLQAIPGPHPAGVLRTTRFAPSENRSLRPIRPTHKGIP</sequence>
<feature type="region of interest" description="Disordered" evidence="1">
    <location>
        <begin position="1"/>
        <end position="50"/>
    </location>
</feature>
<name>D5BWG5_NITHN</name>
<dbReference type="AlphaFoldDB" id="D5BWG5"/>
<proteinExistence type="predicted"/>
<accession>D5BWG5</accession>
<dbReference type="STRING" id="472759.Nhal_2542"/>
<gene>
    <name evidence="2" type="ordered locus">Nhal_2542</name>
</gene>
<dbReference type="HOGENOM" id="CLU_3120347_0_0_6"/>
<evidence type="ECO:0000313" key="2">
    <source>
        <dbReference type="EMBL" id="ADE15622.1"/>
    </source>
</evidence>
<organism evidence="2 3">
    <name type="scientific">Nitrosococcus halophilus (strain Nc4)</name>
    <dbReference type="NCBI Taxonomy" id="472759"/>
    <lineage>
        <taxon>Bacteria</taxon>
        <taxon>Pseudomonadati</taxon>
        <taxon>Pseudomonadota</taxon>
        <taxon>Gammaproteobacteria</taxon>
        <taxon>Chromatiales</taxon>
        <taxon>Chromatiaceae</taxon>
        <taxon>Nitrosococcus</taxon>
    </lineage>
</organism>
<protein>
    <submittedName>
        <fullName evidence="2">Uncharacterized protein</fullName>
    </submittedName>
</protein>
<dbReference type="Proteomes" id="UP000001844">
    <property type="component" value="Chromosome"/>
</dbReference>
<reference evidence="3" key="1">
    <citation type="submission" date="2010-04" db="EMBL/GenBank/DDBJ databases">
        <title>Complete genome sequence of Nitrosococcus halophilus Nc4, a salt-adapted, aerobic obligate ammonia-oxidizing sulfur purple bacterium.</title>
        <authorList>
            <consortium name="US DOE Joint Genome Institute"/>
            <person name="Campbell M.A."/>
            <person name="Malfatti S.A."/>
            <person name="Chain P.S.G."/>
            <person name="Heidelberg J.F."/>
            <person name="Ward B.B."/>
            <person name="Klotz M.G."/>
        </authorList>
    </citation>
    <scope>NUCLEOTIDE SEQUENCE [LARGE SCALE GENOMIC DNA]</scope>
    <source>
        <strain evidence="3">Nc4</strain>
    </source>
</reference>